<dbReference type="PANTHER" id="PTHR44329">
    <property type="entry name" value="SERINE/THREONINE-PROTEIN KINASE TNNI3K-RELATED"/>
    <property type="match status" value="1"/>
</dbReference>
<dbReference type="Pfam" id="PF00069">
    <property type="entry name" value="Pkinase"/>
    <property type="match status" value="1"/>
</dbReference>
<keyword evidence="9" id="KW-1185">Reference proteome</keyword>
<protein>
    <submittedName>
        <fullName evidence="8">Kinase-like protein</fullName>
    </submittedName>
</protein>
<evidence type="ECO:0000256" key="2">
    <source>
        <dbReference type="ARBA" id="ARBA00022741"/>
    </source>
</evidence>
<feature type="compositionally biased region" description="Basic and acidic residues" evidence="6">
    <location>
        <begin position="1"/>
        <end position="11"/>
    </location>
</feature>
<dbReference type="OrthoDB" id="5581784at2759"/>
<evidence type="ECO:0000256" key="1">
    <source>
        <dbReference type="ARBA" id="ARBA00022527"/>
    </source>
</evidence>
<dbReference type="InterPro" id="IPR017441">
    <property type="entry name" value="Protein_kinase_ATP_BS"/>
</dbReference>
<evidence type="ECO:0000256" key="5">
    <source>
        <dbReference type="RuleBase" id="RU000304"/>
    </source>
</evidence>
<sequence>MLAEGQSRDSKGPIQDQGQAPIEEEPWFKDSRMVKCQDYSVGAGGYSRVFLGEVRGISGVAIKVLDPKFASPHIQEHAEAFRREAAAWWKLKDHPNVMPLYGAGSYSWKWNGVHQECFFMASPYMKNGDCRTYLEKTPGGDKLKLLYGIARGMEYLHSLNIIHADLKAINVMVDENGNARLVDFGSVKMGNSETTKGDRVGTTAYMPPERFFGEPTTKAGDVFAYGMTAFSMLSGKKPFEGYNTDTEIAQAIVDKKRPDVSCLADVPEEVISLVQKCWDDSPKSRPSFNDIVTALQPYV</sequence>
<dbReference type="InterPro" id="IPR001245">
    <property type="entry name" value="Ser-Thr/Tyr_kinase_cat_dom"/>
</dbReference>
<feature type="region of interest" description="Disordered" evidence="6">
    <location>
        <begin position="1"/>
        <end position="22"/>
    </location>
</feature>
<feature type="binding site" evidence="4">
    <location>
        <position position="63"/>
    </location>
    <ligand>
        <name>ATP</name>
        <dbReference type="ChEBI" id="CHEBI:30616"/>
    </ligand>
</feature>
<dbReference type="PROSITE" id="PS00107">
    <property type="entry name" value="PROTEIN_KINASE_ATP"/>
    <property type="match status" value="1"/>
</dbReference>
<keyword evidence="8" id="KW-0418">Kinase</keyword>
<accession>A0A139AE10</accession>
<feature type="domain" description="Protein kinase" evidence="7">
    <location>
        <begin position="35"/>
        <end position="299"/>
    </location>
</feature>
<dbReference type="GO" id="GO:0004674">
    <property type="term" value="F:protein serine/threonine kinase activity"/>
    <property type="evidence" value="ECO:0007669"/>
    <property type="project" value="UniProtKB-KW"/>
</dbReference>
<dbReference type="InterPro" id="IPR051681">
    <property type="entry name" value="Ser/Thr_Kinases-Pseudokinases"/>
</dbReference>
<evidence type="ECO:0000256" key="4">
    <source>
        <dbReference type="PROSITE-ProRule" id="PRU10141"/>
    </source>
</evidence>
<dbReference type="InterPro" id="IPR000719">
    <property type="entry name" value="Prot_kinase_dom"/>
</dbReference>
<dbReference type="InterPro" id="IPR011009">
    <property type="entry name" value="Kinase-like_dom_sf"/>
</dbReference>
<dbReference type="Gene3D" id="1.10.510.10">
    <property type="entry name" value="Transferase(Phosphotransferase) domain 1"/>
    <property type="match status" value="1"/>
</dbReference>
<dbReference type="SUPFAM" id="SSF56112">
    <property type="entry name" value="Protein kinase-like (PK-like)"/>
    <property type="match status" value="1"/>
</dbReference>
<reference evidence="8 9" key="1">
    <citation type="journal article" date="2015" name="Genome Biol. Evol.">
        <title>Phylogenomic analyses indicate that early fungi evolved digesting cell walls of algal ancestors of land plants.</title>
        <authorList>
            <person name="Chang Y."/>
            <person name="Wang S."/>
            <person name="Sekimoto S."/>
            <person name="Aerts A.L."/>
            <person name="Choi C."/>
            <person name="Clum A."/>
            <person name="LaButti K.M."/>
            <person name="Lindquist E.A."/>
            <person name="Yee Ngan C."/>
            <person name="Ohm R.A."/>
            <person name="Salamov A.A."/>
            <person name="Grigoriev I.V."/>
            <person name="Spatafora J.W."/>
            <person name="Berbee M.L."/>
        </authorList>
    </citation>
    <scope>NUCLEOTIDE SEQUENCE [LARGE SCALE GENOMIC DNA]</scope>
    <source>
        <strain evidence="8 9">JEL478</strain>
    </source>
</reference>
<dbReference type="PROSITE" id="PS00108">
    <property type="entry name" value="PROTEIN_KINASE_ST"/>
    <property type="match status" value="1"/>
</dbReference>
<evidence type="ECO:0000256" key="6">
    <source>
        <dbReference type="SAM" id="MobiDB-lite"/>
    </source>
</evidence>
<dbReference type="AlphaFoldDB" id="A0A139AE10"/>
<evidence type="ECO:0000256" key="3">
    <source>
        <dbReference type="ARBA" id="ARBA00022840"/>
    </source>
</evidence>
<evidence type="ECO:0000313" key="8">
    <source>
        <dbReference type="EMBL" id="KXS14653.1"/>
    </source>
</evidence>
<dbReference type="EMBL" id="KQ965767">
    <property type="protein sequence ID" value="KXS14653.1"/>
    <property type="molecule type" value="Genomic_DNA"/>
</dbReference>
<comment type="similarity">
    <text evidence="5">Belongs to the protein kinase superfamily.</text>
</comment>
<dbReference type="Proteomes" id="UP000070544">
    <property type="component" value="Unassembled WGS sequence"/>
</dbReference>
<evidence type="ECO:0000313" key="9">
    <source>
        <dbReference type="Proteomes" id="UP000070544"/>
    </source>
</evidence>
<organism evidence="8 9">
    <name type="scientific">Gonapodya prolifera (strain JEL478)</name>
    <name type="common">Monoblepharis prolifera</name>
    <dbReference type="NCBI Taxonomy" id="1344416"/>
    <lineage>
        <taxon>Eukaryota</taxon>
        <taxon>Fungi</taxon>
        <taxon>Fungi incertae sedis</taxon>
        <taxon>Chytridiomycota</taxon>
        <taxon>Chytridiomycota incertae sedis</taxon>
        <taxon>Monoblepharidomycetes</taxon>
        <taxon>Monoblepharidales</taxon>
        <taxon>Gonapodyaceae</taxon>
        <taxon>Gonapodya</taxon>
    </lineage>
</organism>
<keyword evidence="3 4" id="KW-0067">ATP-binding</keyword>
<dbReference type="OMA" id="PEMSRIM"/>
<dbReference type="PRINTS" id="PR00109">
    <property type="entry name" value="TYRKINASE"/>
</dbReference>
<dbReference type="STRING" id="1344416.A0A139AE10"/>
<proteinExistence type="inferred from homology"/>
<dbReference type="PROSITE" id="PS50011">
    <property type="entry name" value="PROTEIN_KINASE_DOM"/>
    <property type="match status" value="1"/>
</dbReference>
<keyword evidence="1 5" id="KW-0723">Serine/threonine-protein kinase</keyword>
<dbReference type="GO" id="GO:0005524">
    <property type="term" value="F:ATP binding"/>
    <property type="evidence" value="ECO:0007669"/>
    <property type="project" value="UniProtKB-UniRule"/>
</dbReference>
<keyword evidence="2 4" id="KW-0547">Nucleotide-binding</keyword>
<name>A0A139AE10_GONPJ</name>
<evidence type="ECO:0000259" key="7">
    <source>
        <dbReference type="PROSITE" id="PS50011"/>
    </source>
</evidence>
<keyword evidence="8" id="KW-0808">Transferase</keyword>
<dbReference type="InterPro" id="IPR008271">
    <property type="entry name" value="Ser/Thr_kinase_AS"/>
</dbReference>
<dbReference type="SMART" id="SM00220">
    <property type="entry name" value="S_TKc"/>
    <property type="match status" value="1"/>
</dbReference>
<gene>
    <name evidence="8" type="ORF">M427DRAFT_135580</name>
</gene>